<name>A0A0N8H5L2_9HYPO</name>
<dbReference type="AlphaFoldDB" id="A0A0N8H5L2"/>
<sequence>MATQQPVFSAFSATKFNLTGATGSWSEFAHRSADYGIEDYVYDVPCVAVPCLQKCQTKWVAPYVPYSRRKGAEMDACVEECKGDSDPMDECLATNATAIIETATETAVSETTLSETTLSETATDVQASETLSTADAEATDVPDNLGYSFRAEDNSLGILLGCVAIAVGLMV</sequence>
<keyword evidence="2" id="KW-1185">Reference proteome</keyword>
<proteinExistence type="predicted"/>
<dbReference type="EMBL" id="LKCW01000202">
    <property type="protein sequence ID" value="KPM36484.1"/>
    <property type="molecule type" value="Genomic_DNA"/>
</dbReference>
<dbReference type="Proteomes" id="UP000050424">
    <property type="component" value="Unassembled WGS sequence"/>
</dbReference>
<evidence type="ECO:0000313" key="2">
    <source>
        <dbReference type="Proteomes" id="UP000050424"/>
    </source>
</evidence>
<organism evidence="1 2">
    <name type="scientific">Neonectria ditissima</name>
    <dbReference type="NCBI Taxonomy" id="78410"/>
    <lineage>
        <taxon>Eukaryota</taxon>
        <taxon>Fungi</taxon>
        <taxon>Dikarya</taxon>
        <taxon>Ascomycota</taxon>
        <taxon>Pezizomycotina</taxon>
        <taxon>Sordariomycetes</taxon>
        <taxon>Hypocreomycetidae</taxon>
        <taxon>Hypocreales</taxon>
        <taxon>Nectriaceae</taxon>
        <taxon>Neonectria</taxon>
    </lineage>
</organism>
<evidence type="ECO:0000313" key="1">
    <source>
        <dbReference type="EMBL" id="KPM36484.1"/>
    </source>
</evidence>
<protein>
    <submittedName>
        <fullName evidence="1">Uncharacterized protein</fullName>
    </submittedName>
</protein>
<reference evidence="1 2" key="1">
    <citation type="submission" date="2015-09" db="EMBL/GenBank/DDBJ databases">
        <title>Draft genome of a European isolate of the apple canker pathogen Neonectria ditissima.</title>
        <authorList>
            <person name="Gomez-Cortecero A."/>
            <person name="Harrison R.J."/>
            <person name="Armitage A.D."/>
        </authorList>
    </citation>
    <scope>NUCLEOTIDE SEQUENCE [LARGE SCALE GENOMIC DNA]</scope>
    <source>
        <strain evidence="1 2">R09/05</strain>
    </source>
</reference>
<gene>
    <name evidence="1" type="ORF">AK830_g10098</name>
</gene>
<dbReference type="OrthoDB" id="5076485at2759"/>
<comment type="caution">
    <text evidence="1">The sequence shown here is derived from an EMBL/GenBank/DDBJ whole genome shotgun (WGS) entry which is preliminary data.</text>
</comment>
<accession>A0A0N8H5L2</accession>